<evidence type="ECO:0000259" key="2">
    <source>
        <dbReference type="Pfam" id="PF00892"/>
    </source>
</evidence>
<feature type="transmembrane region" description="Helical" evidence="1">
    <location>
        <begin position="293"/>
        <end position="313"/>
    </location>
</feature>
<reference evidence="3" key="1">
    <citation type="submission" date="2010-12" db="EMBL/GenBank/DDBJ databases">
        <title>Complete sequence of Rhodopseudomonas palustris DX-1.</title>
        <authorList>
            <consortium name="US DOE Joint Genome Institute"/>
            <person name="Lucas S."/>
            <person name="Copeland A."/>
            <person name="Lapidus A."/>
            <person name="Cheng J.-F."/>
            <person name="Goodwin L."/>
            <person name="Pitluck S."/>
            <person name="Misra M."/>
            <person name="Chertkov O."/>
            <person name="Detter J.C."/>
            <person name="Han C."/>
            <person name="Tapia R."/>
            <person name="Land M."/>
            <person name="Hauser L."/>
            <person name="Kyrpides N."/>
            <person name="Ivanova N."/>
            <person name="Ovchinnikova G."/>
            <person name="Logan B."/>
            <person name="Oda Y."/>
            <person name="Harwood C."/>
            <person name="Woyke T."/>
        </authorList>
    </citation>
    <scope>NUCLEOTIDE SEQUENCE [LARGE SCALE GENOMIC DNA]</scope>
    <source>
        <strain evidence="3">DX-1</strain>
    </source>
</reference>
<evidence type="ECO:0000313" key="3">
    <source>
        <dbReference type="EMBL" id="ADU44946.1"/>
    </source>
</evidence>
<dbReference type="SUPFAM" id="SSF103481">
    <property type="entry name" value="Multidrug resistance efflux transporter EmrE"/>
    <property type="match status" value="2"/>
</dbReference>
<feature type="transmembrane region" description="Helical" evidence="1">
    <location>
        <begin position="182"/>
        <end position="201"/>
    </location>
</feature>
<feature type="domain" description="EamA" evidence="2">
    <location>
        <begin position="207"/>
        <end position="331"/>
    </location>
</feature>
<keyword evidence="1" id="KW-0812">Transmembrane</keyword>
<dbReference type="KEGG" id="rpx:Rpdx1_3375"/>
<keyword evidence="1" id="KW-0472">Membrane</keyword>
<dbReference type="Proteomes" id="UP000001402">
    <property type="component" value="Chromosome"/>
</dbReference>
<feature type="transmembrane region" description="Helical" evidence="1">
    <location>
        <begin position="207"/>
        <end position="228"/>
    </location>
</feature>
<feature type="transmembrane region" description="Helical" evidence="1">
    <location>
        <begin position="265"/>
        <end position="286"/>
    </location>
</feature>
<dbReference type="Pfam" id="PF00892">
    <property type="entry name" value="EamA"/>
    <property type="match status" value="2"/>
</dbReference>
<dbReference type="PANTHER" id="PTHR22911:SF103">
    <property type="entry name" value="BLR2811 PROTEIN"/>
    <property type="match status" value="1"/>
</dbReference>
<feature type="transmembrane region" description="Helical" evidence="1">
    <location>
        <begin position="240"/>
        <end position="259"/>
    </location>
</feature>
<accession>E6VC11</accession>
<dbReference type="InterPro" id="IPR000620">
    <property type="entry name" value="EamA_dom"/>
</dbReference>
<gene>
    <name evidence="3" type="ordered locus">Rpdx1_3375</name>
</gene>
<dbReference type="InterPro" id="IPR037185">
    <property type="entry name" value="EmrE-like"/>
</dbReference>
<feature type="transmembrane region" description="Helical" evidence="1">
    <location>
        <begin position="97"/>
        <end position="116"/>
    </location>
</feature>
<dbReference type="HOGENOM" id="CLU_032828_2_2_5"/>
<dbReference type="STRING" id="652103.Rpdx1_3375"/>
<feature type="transmembrane region" description="Helical" evidence="1">
    <location>
        <begin position="156"/>
        <end position="175"/>
    </location>
</feature>
<dbReference type="AlphaFoldDB" id="E6VC11"/>
<dbReference type="GO" id="GO:0016020">
    <property type="term" value="C:membrane"/>
    <property type="evidence" value="ECO:0007669"/>
    <property type="project" value="InterPro"/>
</dbReference>
<proteinExistence type="predicted"/>
<dbReference type="EMBL" id="CP002418">
    <property type="protein sequence ID" value="ADU44946.1"/>
    <property type="molecule type" value="Genomic_DNA"/>
</dbReference>
<feature type="transmembrane region" description="Helical" evidence="1">
    <location>
        <begin position="319"/>
        <end position="336"/>
    </location>
</feature>
<dbReference type="eggNOG" id="COG0697">
    <property type="taxonomic scope" value="Bacteria"/>
</dbReference>
<protein>
    <recommendedName>
        <fullName evidence="2">EamA domain-containing protein</fullName>
    </recommendedName>
</protein>
<name>E6VC11_RHOPX</name>
<feature type="transmembrane region" description="Helical" evidence="1">
    <location>
        <begin position="64"/>
        <end position="85"/>
    </location>
</feature>
<organism evidence="3 4">
    <name type="scientific">Rhodopseudomonas palustris (strain DX-1)</name>
    <dbReference type="NCBI Taxonomy" id="652103"/>
    <lineage>
        <taxon>Bacteria</taxon>
        <taxon>Pseudomonadati</taxon>
        <taxon>Pseudomonadota</taxon>
        <taxon>Alphaproteobacteria</taxon>
        <taxon>Hyphomicrobiales</taxon>
        <taxon>Nitrobacteraceae</taxon>
        <taxon>Rhodopseudomonas</taxon>
    </lineage>
</organism>
<evidence type="ECO:0000313" key="4">
    <source>
        <dbReference type="Proteomes" id="UP000001402"/>
    </source>
</evidence>
<evidence type="ECO:0000256" key="1">
    <source>
        <dbReference type="SAM" id="Phobius"/>
    </source>
</evidence>
<keyword evidence="1" id="KW-1133">Transmembrane helix</keyword>
<feature type="domain" description="EamA" evidence="2">
    <location>
        <begin position="66"/>
        <end position="197"/>
    </location>
</feature>
<sequence length="356" mass="38586">MTEPRFRHLCRRGEHRFVGLLVDRISARGAARLLSSPKRYRALTVTSPSNDAVRRLTHRHADHPLRGIALIVGSTVFLACSDTLAKYLGRTLPPVEIGWIRFLVFVLIMIPVALASKEAPLRSARPKLQVLRALALVASSVLFITGLQFLPIAEASATSFVAPLFVTALSIPLLGEHVGIRRWIATLVGLVGVLIVIRPGSAAFDPAVVLPILSALGWALTLTLTRMISGADRAVVTMSFSAVVGFVTLSALVPFVWVTPSWHDIGIGLLVGLASTMGQWVVVLAYRYADASVLAPFTYSQLVWVSFLGFGVFGEVPDLWTFAGAAVIIGSGIYTAHRERLRRRQPALPSEPYPSP</sequence>
<dbReference type="PANTHER" id="PTHR22911">
    <property type="entry name" value="ACYL-MALONYL CONDENSING ENZYME-RELATED"/>
    <property type="match status" value="1"/>
</dbReference>
<feature type="transmembrane region" description="Helical" evidence="1">
    <location>
        <begin position="128"/>
        <end position="150"/>
    </location>
</feature>